<protein>
    <submittedName>
        <fullName evidence="1">Uncharacterized protein</fullName>
    </submittedName>
</protein>
<evidence type="ECO:0000313" key="1">
    <source>
        <dbReference type="EMBL" id="KAF6815488.1"/>
    </source>
</evidence>
<proteinExistence type="predicted"/>
<sequence length="205" mass="23386">MAVGWYPTASSSHQIKDSLREWQRSTIKSAGQPAIAQKHGTVASRADCKTGSQALLGDAHQSFYNNLQSIEHTQRDWRRILRLANDEQAVFMYQPFLNAPVGTREEKLKARETLCRIREGTSKCTRNLQEEWDIQEALVLLTVRAQNAWEGPEHAGKDDTFFRRLVEVRGTSDEKGRSKLEKMVAGEPGLKEALDRYLHEYTKTL</sequence>
<evidence type="ECO:0000313" key="2">
    <source>
        <dbReference type="Proteomes" id="UP000654918"/>
    </source>
</evidence>
<dbReference type="EMBL" id="WIGO01000356">
    <property type="protein sequence ID" value="KAF6815488.1"/>
    <property type="molecule type" value="Genomic_DNA"/>
</dbReference>
<gene>
    <name evidence="1" type="ORF">CPLU01_14137</name>
</gene>
<comment type="caution">
    <text evidence="1">The sequence shown here is derived from an EMBL/GenBank/DDBJ whole genome shotgun (WGS) entry which is preliminary data.</text>
</comment>
<organism evidence="1 2">
    <name type="scientific">Colletotrichum plurivorum</name>
    <dbReference type="NCBI Taxonomy" id="2175906"/>
    <lineage>
        <taxon>Eukaryota</taxon>
        <taxon>Fungi</taxon>
        <taxon>Dikarya</taxon>
        <taxon>Ascomycota</taxon>
        <taxon>Pezizomycotina</taxon>
        <taxon>Sordariomycetes</taxon>
        <taxon>Hypocreomycetidae</taxon>
        <taxon>Glomerellales</taxon>
        <taxon>Glomerellaceae</taxon>
        <taxon>Colletotrichum</taxon>
        <taxon>Colletotrichum orchidearum species complex</taxon>
    </lineage>
</organism>
<reference evidence="1" key="1">
    <citation type="journal article" date="2020" name="Phytopathology">
        <title>Genome Sequence Resources of Colletotrichum truncatum, C. plurivorum, C. musicola, and C. sojae: Four Species Pathogenic to Soybean (Glycine max).</title>
        <authorList>
            <person name="Rogerio F."/>
            <person name="Boufleur T.R."/>
            <person name="Ciampi-Guillardi M."/>
            <person name="Sukno S.A."/>
            <person name="Thon M.R."/>
            <person name="Massola Junior N.S."/>
            <person name="Baroncelli R."/>
        </authorList>
    </citation>
    <scope>NUCLEOTIDE SEQUENCE</scope>
    <source>
        <strain evidence="1">LFN00145</strain>
    </source>
</reference>
<accession>A0A8H6JMC8</accession>
<dbReference type="Proteomes" id="UP000654918">
    <property type="component" value="Unassembled WGS sequence"/>
</dbReference>
<name>A0A8H6JMC8_9PEZI</name>
<keyword evidence="2" id="KW-1185">Reference proteome</keyword>
<dbReference type="AlphaFoldDB" id="A0A8H6JMC8"/>